<dbReference type="InterPro" id="IPR011701">
    <property type="entry name" value="MFS"/>
</dbReference>
<name>A0ABP0QQV4_9DINO</name>
<keyword evidence="3" id="KW-1003">Cell membrane</keyword>
<dbReference type="SUPFAM" id="SSF103473">
    <property type="entry name" value="MFS general substrate transporter"/>
    <property type="match status" value="1"/>
</dbReference>
<feature type="transmembrane region" description="Helical" evidence="6">
    <location>
        <begin position="392"/>
        <end position="412"/>
    </location>
</feature>
<gene>
    <name evidence="8" type="ORF">SCF082_LOCUS42441</name>
</gene>
<evidence type="ECO:0000313" key="9">
    <source>
        <dbReference type="Proteomes" id="UP001642464"/>
    </source>
</evidence>
<evidence type="ECO:0000256" key="5">
    <source>
        <dbReference type="SAM" id="MobiDB-lite"/>
    </source>
</evidence>
<feature type="domain" description="Major facilitator superfamily (MFS) profile" evidence="7">
    <location>
        <begin position="129"/>
        <end position="540"/>
    </location>
</feature>
<dbReference type="PANTHER" id="PTHR43528:SF1">
    <property type="entry name" value="ALPHA-KETOGLUTARATE PERMEASE"/>
    <property type="match status" value="1"/>
</dbReference>
<keyword evidence="6" id="KW-1133">Transmembrane helix</keyword>
<evidence type="ECO:0000256" key="3">
    <source>
        <dbReference type="ARBA" id="ARBA00022475"/>
    </source>
</evidence>
<dbReference type="PANTHER" id="PTHR43528">
    <property type="entry name" value="ALPHA-KETOGLUTARATE PERMEASE"/>
    <property type="match status" value="1"/>
</dbReference>
<feature type="region of interest" description="Disordered" evidence="5">
    <location>
        <begin position="96"/>
        <end position="116"/>
    </location>
</feature>
<feature type="transmembrane region" description="Helical" evidence="6">
    <location>
        <begin position="516"/>
        <end position="536"/>
    </location>
</feature>
<dbReference type="InterPro" id="IPR051084">
    <property type="entry name" value="H+-coupled_symporters"/>
</dbReference>
<comment type="subcellular location">
    <subcellularLocation>
        <location evidence="1">Cell membrane</location>
        <topology evidence="1">Multi-pass membrane protein</topology>
    </subcellularLocation>
</comment>
<feature type="transmembrane region" description="Helical" evidence="6">
    <location>
        <begin position="348"/>
        <end position="372"/>
    </location>
</feature>
<comment type="caution">
    <text evidence="8">The sequence shown here is derived from an EMBL/GenBank/DDBJ whole genome shotgun (WGS) entry which is preliminary data.</text>
</comment>
<dbReference type="PROSITE" id="PS50850">
    <property type="entry name" value="MFS"/>
    <property type="match status" value="1"/>
</dbReference>
<protein>
    <submittedName>
        <fullName evidence="8">Glycine betaine/proline/ectoine/pipecolic acid transporter OusA (Osmoprotectant uptake system A)</fullName>
    </submittedName>
</protein>
<feature type="transmembrane region" description="Helical" evidence="6">
    <location>
        <begin position="265"/>
        <end position="287"/>
    </location>
</feature>
<keyword evidence="6" id="KW-0472">Membrane</keyword>
<feature type="transmembrane region" description="Helical" evidence="6">
    <location>
        <begin position="483"/>
        <end position="504"/>
    </location>
</feature>
<feature type="transmembrane region" description="Helical" evidence="6">
    <location>
        <begin position="299"/>
        <end position="317"/>
    </location>
</feature>
<evidence type="ECO:0000256" key="1">
    <source>
        <dbReference type="ARBA" id="ARBA00004651"/>
    </source>
</evidence>
<evidence type="ECO:0000256" key="6">
    <source>
        <dbReference type="SAM" id="Phobius"/>
    </source>
</evidence>
<feature type="transmembrane region" description="Helical" evidence="6">
    <location>
        <begin position="225"/>
        <end position="253"/>
    </location>
</feature>
<keyword evidence="9" id="KW-1185">Reference proteome</keyword>
<dbReference type="InterPro" id="IPR020846">
    <property type="entry name" value="MFS_dom"/>
</dbReference>
<feature type="compositionally biased region" description="Basic and acidic residues" evidence="5">
    <location>
        <begin position="96"/>
        <end position="111"/>
    </location>
</feature>
<feature type="transmembrane region" description="Helical" evidence="6">
    <location>
        <begin position="199"/>
        <end position="219"/>
    </location>
</feature>
<feature type="transmembrane region" description="Helical" evidence="6">
    <location>
        <begin position="167"/>
        <end position="187"/>
    </location>
</feature>
<evidence type="ECO:0000313" key="8">
    <source>
        <dbReference type="EMBL" id="CAK9089963.1"/>
    </source>
</evidence>
<organism evidence="8 9">
    <name type="scientific">Durusdinium trenchii</name>
    <dbReference type="NCBI Taxonomy" id="1381693"/>
    <lineage>
        <taxon>Eukaryota</taxon>
        <taxon>Sar</taxon>
        <taxon>Alveolata</taxon>
        <taxon>Dinophyceae</taxon>
        <taxon>Suessiales</taxon>
        <taxon>Symbiodiniaceae</taxon>
        <taxon>Durusdinium</taxon>
    </lineage>
</organism>
<feature type="transmembrane region" description="Helical" evidence="6">
    <location>
        <begin position="449"/>
        <end position="471"/>
    </location>
</feature>
<feature type="non-terminal residue" evidence="8">
    <location>
        <position position="1"/>
    </location>
</feature>
<dbReference type="EMBL" id="CAXAMM010039918">
    <property type="protein sequence ID" value="CAK9089963.1"/>
    <property type="molecule type" value="Genomic_DNA"/>
</dbReference>
<dbReference type="Gene3D" id="1.20.1250.20">
    <property type="entry name" value="MFS general substrate transporter like domains"/>
    <property type="match status" value="2"/>
</dbReference>
<keyword evidence="4" id="KW-0769">Symport</keyword>
<evidence type="ECO:0000259" key="7">
    <source>
        <dbReference type="PROSITE" id="PS50850"/>
    </source>
</evidence>
<accession>A0ABP0QQV4</accession>
<feature type="transmembrane region" description="Helical" evidence="6">
    <location>
        <begin position="419"/>
        <end position="437"/>
    </location>
</feature>
<evidence type="ECO:0000256" key="2">
    <source>
        <dbReference type="ARBA" id="ARBA00022448"/>
    </source>
</evidence>
<dbReference type="Pfam" id="PF07690">
    <property type="entry name" value="MFS_1"/>
    <property type="match status" value="1"/>
</dbReference>
<keyword evidence="2" id="KW-0813">Transport</keyword>
<keyword evidence="6" id="KW-0812">Transmembrane</keyword>
<dbReference type="Proteomes" id="UP001642464">
    <property type="component" value="Unassembled WGS sequence"/>
</dbReference>
<proteinExistence type="predicted"/>
<reference evidence="8 9" key="1">
    <citation type="submission" date="2024-02" db="EMBL/GenBank/DDBJ databases">
        <authorList>
            <person name="Chen Y."/>
            <person name="Shah S."/>
            <person name="Dougan E. K."/>
            <person name="Thang M."/>
            <person name="Chan C."/>
        </authorList>
    </citation>
    <scope>NUCLEOTIDE SEQUENCE [LARGE SCALE GENOMIC DNA]</scope>
</reference>
<sequence length="559" mass="61032">DSGVRHFHPADNYDGIKERHVMVDVDGEMIEVCEVEIDPKNGPKVLKVETWLKCFDDFCCSVCWHVLAQAPILKRLKPTPPFRKIMAEVVQNERPQDVESIRSNKTEETESMKSGPKGYMKDSLAFLKLTWPLLLGNTLEWYEFGVYSYVEKEIADNFFDGSSLGAWLGYAVTFVARPLGGLILGIIADHCGRKLSVNLSLFGMIVATVGQGCLPGKYWGGELKLLGFILLMIFRALQGLSAGGEIGAVTAYLMEVSPVSTIGMAICMISVGSQIAWAFASAMLALLNSLLGPELMLVWGWRIPFLFSALPGFLAMWGRNKIQETEVFLSEVNDSSQKQSICGSIVELLVHYPLSLFVGIGGVCAAATMWFAPPFWTIGAVLQDLGASDALWVGNSCQLVGLAITPLAGWLADRYGVASTAFVGAAYCSLIGLPIYACLTSSSTRATAYLGVGLFFGLAQGFNGATIYLFCAELFPARLRCQGMALSYNIGVSFLGGFAAAISQTLYQTSVHIAPGVYWSATGVVTMVSILLGLWLQRCKWIQLTHRRKEPYYFRCSSK</sequence>
<evidence type="ECO:0000256" key="4">
    <source>
        <dbReference type="ARBA" id="ARBA00022847"/>
    </source>
</evidence>
<dbReference type="InterPro" id="IPR036259">
    <property type="entry name" value="MFS_trans_sf"/>
</dbReference>